<dbReference type="Pfam" id="PF04238">
    <property type="entry name" value="DUF420"/>
    <property type="match status" value="1"/>
</dbReference>
<feature type="transmembrane region" description="Helical" evidence="1">
    <location>
        <begin position="78"/>
        <end position="103"/>
    </location>
</feature>
<dbReference type="Proteomes" id="UP000317429">
    <property type="component" value="Chromosome"/>
</dbReference>
<name>A0A518D7V1_9BACT</name>
<dbReference type="PANTHER" id="PTHR37692:SF1">
    <property type="entry name" value="DUF420 DOMAIN-CONTAINING PROTEIN"/>
    <property type="match status" value="1"/>
</dbReference>
<protein>
    <recommendedName>
        <fullName evidence="4">DUF420 domain-containing protein</fullName>
    </recommendedName>
</protein>
<keyword evidence="1" id="KW-1133">Transmembrane helix</keyword>
<evidence type="ECO:0000313" key="3">
    <source>
        <dbReference type="Proteomes" id="UP000317429"/>
    </source>
</evidence>
<evidence type="ECO:0000256" key="1">
    <source>
        <dbReference type="SAM" id="Phobius"/>
    </source>
</evidence>
<dbReference type="OrthoDB" id="9811998at2"/>
<evidence type="ECO:0000313" key="2">
    <source>
        <dbReference type="EMBL" id="QDU87562.1"/>
    </source>
</evidence>
<gene>
    <name evidence="2" type="ORF">Pla175_09270</name>
</gene>
<organism evidence="2 3">
    <name type="scientific">Pirellulimonas nuda</name>
    <dbReference type="NCBI Taxonomy" id="2528009"/>
    <lineage>
        <taxon>Bacteria</taxon>
        <taxon>Pseudomonadati</taxon>
        <taxon>Planctomycetota</taxon>
        <taxon>Planctomycetia</taxon>
        <taxon>Pirellulales</taxon>
        <taxon>Lacipirellulaceae</taxon>
        <taxon>Pirellulimonas</taxon>
    </lineage>
</organism>
<accession>A0A518D7V1</accession>
<keyword evidence="3" id="KW-1185">Reference proteome</keyword>
<dbReference type="KEGG" id="pnd:Pla175_09270"/>
<proteinExistence type="predicted"/>
<dbReference type="AlphaFoldDB" id="A0A518D7V1"/>
<dbReference type="RefSeq" id="WP_145281521.1">
    <property type="nucleotide sequence ID" value="NZ_CP036291.1"/>
</dbReference>
<keyword evidence="1" id="KW-0472">Membrane</keyword>
<evidence type="ECO:0008006" key="4">
    <source>
        <dbReference type="Google" id="ProtNLM"/>
    </source>
</evidence>
<dbReference type="EMBL" id="CP036291">
    <property type="protein sequence ID" value="QDU87562.1"/>
    <property type="molecule type" value="Genomic_DNA"/>
</dbReference>
<sequence length="149" mass="16578">MLLAAVAAHPIVHLNASLNAAAAVLLMVGWVLIRQRKEQAHKWVMISATVVSSVFLACYLYYHYNVGSVAYDGPVRPVYFAILISHVVLAVAVPPLALTTIYLGLRALAGSEASPRYRAKHRRLARWTFPVWMYVSVTGVIVYVMLYHL</sequence>
<feature type="transmembrane region" description="Helical" evidence="1">
    <location>
        <begin position="124"/>
        <end position="146"/>
    </location>
</feature>
<dbReference type="PANTHER" id="PTHR37692">
    <property type="entry name" value="HYPOTHETICAL MEMBRANE SPANNING PROTEIN"/>
    <property type="match status" value="1"/>
</dbReference>
<feature type="transmembrane region" description="Helical" evidence="1">
    <location>
        <begin position="44"/>
        <end position="62"/>
    </location>
</feature>
<keyword evidence="1" id="KW-0812">Transmembrane</keyword>
<dbReference type="InterPro" id="IPR007352">
    <property type="entry name" value="DUF420"/>
</dbReference>
<reference evidence="2 3" key="1">
    <citation type="submission" date="2019-02" db="EMBL/GenBank/DDBJ databases">
        <title>Deep-cultivation of Planctomycetes and their phenomic and genomic characterization uncovers novel biology.</title>
        <authorList>
            <person name="Wiegand S."/>
            <person name="Jogler M."/>
            <person name="Boedeker C."/>
            <person name="Pinto D."/>
            <person name="Vollmers J."/>
            <person name="Rivas-Marin E."/>
            <person name="Kohn T."/>
            <person name="Peeters S.H."/>
            <person name="Heuer A."/>
            <person name="Rast P."/>
            <person name="Oberbeckmann S."/>
            <person name="Bunk B."/>
            <person name="Jeske O."/>
            <person name="Meyerdierks A."/>
            <person name="Storesund J.E."/>
            <person name="Kallscheuer N."/>
            <person name="Luecker S."/>
            <person name="Lage O.M."/>
            <person name="Pohl T."/>
            <person name="Merkel B.J."/>
            <person name="Hornburger P."/>
            <person name="Mueller R.-W."/>
            <person name="Bruemmer F."/>
            <person name="Labrenz M."/>
            <person name="Spormann A.M."/>
            <person name="Op den Camp H."/>
            <person name="Overmann J."/>
            <person name="Amann R."/>
            <person name="Jetten M.S.M."/>
            <person name="Mascher T."/>
            <person name="Medema M.H."/>
            <person name="Devos D.P."/>
            <person name="Kaster A.-K."/>
            <person name="Ovreas L."/>
            <person name="Rohde M."/>
            <person name="Galperin M.Y."/>
            <person name="Jogler C."/>
        </authorList>
    </citation>
    <scope>NUCLEOTIDE SEQUENCE [LARGE SCALE GENOMIC DNA]</scope>
    <source>
        <strain evidence="2 3">Pla175</strain>
    </source>
</reference>
<feature type="transmembrane region" description="Helical" evidence="1">
    <location>
        <begin position="12"/>
        <end position="32"/>
    </location>
</feature>